<dbReference type="RefSeq" id="WP_121795547.1">
    <property type="nucleotide sequence ID" value="NZ_RDBF01000017.1"/>
</dbReference>
<evidence type="ECO:0000313" key="3">
    <source>
        <dbReference type="Proteomes" id="UP000282515"/>
    </source>
</evidence>
<keyword evidence="3" id="KW-1185">Reference proteome</keyword>
<evidence type="ECO:0000313" key="2">
    <source>
        <dbReference type="EMBL" id="RLV54581.1"/>
    </source>
</evidence>
<dbReference type="GO" id="GO:0016787">
    <property type="term" value="F:hydrolase activity"/>
    <property type="evidence" value="ECO:0007669"/>
    <property type="project" value="UniProtKB-KW"/>
</dbReference>
<dbReference type="InterPro" id="IPR013078">
    <property type="entry name" value="His_Pase_superF_clade-1"/>
</dbReference>
<organism evidence="2 3">
    <name type="scientific">Aeromicrobium phragmitis</name>
    <dbReference type="NCBI Taxonomy" id="2478914"/>
    <lineage>
        <taxon>Bacteria</taxon>
        <taxon>Bacillati</taxon>
        <taxon>Actinomycetota</taxon>
        <taxon>Actinomycetes</taxon>
        <taxon>Propionibacteriales</taxon>
        <taxon>Nocardioidaceae</taxon>
        <taxon>Aeromicrobium</taxon>
    </lineage>
</organism>
<gene>
    <name evidence="2" type="ORF">D9V41_15765</name>
</gene>
<evidence type="ECO:0000256" key="1">
    <source>
        <dbReference type="ARBA" id="ARBA00022801"/>
    </source>
</evidence>
<dbReference type="Pfam" id="PF00300">
    <property type="entry name" value="His_Phos_1"/>
    <property type="match status" value="1"/>
</dbReference>
<dbReference type="AlphaFoldDB" id="A0A3L8PHG2"/>
<dbReference type="PANTHER" id="PTHR20935">
    <property type="entry name" value="PHOSPHOGLYCERATE MUTASE-RELATED"/>
    <property type="match status" value="1"/>
</dbReference>
<dbReference type="PANTHER" id="PTHR20935:SF0">
    <property type="entry name" value="SERINE_THREONINE-PROTEIN PHOSPHATASE PGAM5, MITOCHONDRIAL"/>
    <property type="match status" value="1"/>
</dbReference>
<dbReference type="SUPFAM" id="SSF53254">
    <property type="entry name" value="Phosphoglycerate mutase-like"/>
    <property type="match status" value="1"/>
</dbReference>
<reference evidence="2 3" key="1">
    <citation type="submission" date="2018-10" db="EMBL/GenBank/DDBJ databases">
        <title>Aeromicrobium sp. 9W16Y-2 whole genome shotgun sequence.</title>
        <authorList>
            <person name="Li F."/>
        </authorList>
    </citation>
    <scope>NUCLEOTIDE SEQUENCE [LARGE SCALE GENOMIC DNA]</scope>
    <source>
        <strain evidence="2 3">9W16Y-2</strain>
    </source>
</reference>
<dbReference type="Proteomes" id="UP000282515">
    <property type="component" value="Unassembled WGS sequence"/>
</dbReference>
<comment type="caution">
    <text evidence="2">The sequence shown here is derived from an EMBL/GenBank/DDBJ whole genome shotgun (WGS) entry which is preliminary data.</text>
</comment>
<dbReference type="SMART" id="SM00855">
    <property type="entry name" value="PGAM"/>
    <property type="match status" value="1"/>
</dbReference>
<protein>
    <submittedName>
        <fullName evidence="2">Histidine phosphatase family protein</fullName>
    </submittedName>
</protein>
<dbReference type="InterPro" id="IPR029033">
    <property type="entry name" value="His_PPase_superfam"/>
</dbReference>
<keyword evidence="1" id="KW-0378">Hydrolase</keyword>
<dbReference type="OrthoDB" id="280692at2"/>
<sequence length="213" mass="22876">MGVLYLIRHGQASFGSDDYDVLSALGHTQSSAIGQGWEAAEFQPTDAIAGSMRRHAETAIAAIDACGGPDGYDVDAGWNEYDHIGIATAHDESALTLDTKAFQVVLNQALAQWREGIGEFEEPYAAFEKRVLTAFERAVDVAGPGRQVAVFSSGGPIAMAVSHVLVGDDSLFRRLNDVLVNASITTILCGTSGPRLLTFNEHTHLPRDLVTYR</sequence>
<dbReference type="Gene3D" id="3.40.50.1240">
    <property type="entry name" value="Phosphoglycerate mutase-like"/>
    <property type="match status" value="1"/>
</dbReference>
<accession>A0A3L8PHG2</accession>
<dbReference type="EMBL" id="RDBF01000017">
    <property type="protein sequence ID" value="RLV54581.1"/>
    <property type="molecule type" value="Genomic_DNA"/>
</dbReference>
<dbReference type="InterPro" id="IPR051021">
    <property type="entry name" value="Mito_Ser/Thr_phosphatase"/>
</dbReference>
<name>A0A3L8PHG2_9ACTN</name>
<proteinExistence type="predicted"/>